<organism evidence="2 3">
    <name type="scientific">Candidatus Faecivivens stercoravium</name>
    <dbReference type="NCBI Taxonomy" id="2840803"/>
    <lineage>
        <taxon>Bacteria</taxon>
        <taxon>Bacillati</taxon>
        <taxon>Bacillota</taxon>
        <taxon>Clostridia</taxon>
        <taxon>Eubacteriales</taxon>
        <taxon>Oscillospiraceae</taxon>
        <taxon>Oscillospiraceae incertae sedis</taxon>
        <taxon>Candidatus Faecivivens</taxon>
    </lineage>
</organism>
<sequence>MELEAIYGAGFQPDGRDRDISVLCLYDTLTGKSEEIARFSQLVEAPQFTPDGSALYFNSRGLIWRYNLADGTARRIDTGLCGNCNNDHVLSPDGKLLAVSCGDSVSFSRIYVLPAEGGEPRLVTEKGPSYLHGWSPDGSTLAYCAFRSKESGPDIYTIPVSGGEERQLTRESGYNDGSEYGPDGTIWFHSTRTGLMQAWKMGPEGENQTQVTFDDNLNTWFPHVSPDGEKVAAISYHKGDSEPWEHLPHKNVLLRLFDPNGRNIRTAVELFGGQGTINVNSWSPDSRYFAYIKYELPEG</sequence>
<proteinExistence type="inferred from homology"/>
<dbReference type="PANTHER" id="PTHR36842:SF1">
    <property type="entry name" value="PROTEIN TOLB"/>
    <property type="match status" value="1"/>
</dbReference>
<protein>
    <submittedName>
        <fullName evidence="2">PD40 domain-containing protein</fullName>
    </submittedName>
</protein>
<dbReference type="InterPro" id="IPR011042">
    <property type="entry name" value="6-blade_b-propeller_TolB-like"/>
</dbReference>
<dbReference type="InterPro" id="IPR011659">
    <property type="entry name" value="WD40"/>
</dbReference>
<evidence type="ECO:0000256" key="1">
    <source>
        <dbReference type="ARBA" id="ARBA00009820"/>
    </source>
</evidence>
<evidence type="ECO:0000313" key="2">
    <source>
        <dbReference type="EMBL" id="HIR60628.1"/>
    </source>
</evidence>
<name>A0A9D1DX81_9FIRM</name>
<reference evidence="2" key="1">
    <citation type="submission" date="2020-10" db="EMBL/GenBank/DDBJ databases">
        <authorList>
            <person name="Gilroy R."/>
        </authorList>
    </citation>
    <scope>NUCLEOTIDE SEQUENCE</scope>
    <source>
        <strain evidence="2">CHK189-12415</strain>
    </source>
</reference>
<evidence type="ECO:0000313" key="3">
    <source>
        <dbReference type="Proteomes" id="UP000824241"/>
    </source>
</evidence>
<dbReference type="EMBL" id="DVHA01000115">
    <property type="protein sequence ID" value="HIR60628.1"/>
    <property type="molecule type" value="Genomic_DNA"/>
</dbReference>
<comment type="similarity">
    <text evidence="1">Belongs to the TolB family.</text>
</comment>
<dbReference type="AlphaFoldDB" id="A0A9D1DX81"/>
<comment type="caution">
    <text evidence="2">The sequence shown here is derived from an EMBL/GenBank/DDBJ whole genome shotgun (WGS) entry which is preliminary data.</text>
</comment>
<dbReference type="PANTHER" id="PTHR36842">
    <property type="entry name" value="PROTEIN TOLB HOMOLOG"/>
    <property type="match status" value="1"/>
</dbReference>
<accession>A0A9D1DX81</accession>
<dbReference type="Pfam" id="PF07676">
    <property type="entry name" value="PD40"/>
    <property type="match status" value="2"/>
</dbReference>
<dbReference type="SUPFAM" id="SSF82171">
    <property type="entry name" value="DPP6 N-terminal domain-like"/>
    <property type="match status" value="1"/>
</dbReference>
<gene>
    <name evidence="2" type="ORF">IAB37_03535</name>
</gene>
<reference evidence="2" key="2">
    <citation type="journal article" date="2021" name="PeerJ">
        <title>Extensive microbial diversity within the chicken gut microbiome revealed by metagenomics and culture.</title>
        <authorList>
            <person name="Gilroy R."/>
            <person name="Ravi A."/>
            <person name="Getino M."/>
            <person name="Pursley I."/>
            <person name="Horton D.L."/>
            <person name="Alikhan N.F."/>
            <person name="Baker D."/>
            <person name="Gharbi K."/>
            <person name="Hall N."/>
            <person name="Watson M."/>
            <person name="Adriaenssens E.M."/>
            <person name="Foster-Nyarko E."/>
            <person name="Jarju S."/>
            <person name="Secka A."/>
            <person name="Antonio M."/>
            <person name="Oren A."/>
            <person name="Chaudhuri R.R."/>
            <person name="La Ragione R."/>
            <person name="Hildebrand F."/>
            <person name="Pallen M.J."/>
        </authorList>
    </citation>
    <scope>NUCLEOTIDE SEQUENCE</scope>
    <source>
        <strain evidence="2">CHK189-12415</strain>
    </source>
</reference>
<dbReference type="Proteomes" id="UP000824241">
    <property type="component" value="Unassembled WGS sequence"/>
</dbReference>
<dbReference type="Gene3D" id="2.120.10.30">
    <property type="entry name" value="TolB, C-terminal domain"/>
    <property type="match status" value="1"/>
</dbReference>